<dbReference type="EMBL" id="GGEC01056890">
    <property type="protein sequence ID" value="MBX37374.1"/>
    <property type="molecule type" value="Transcribed_RNA"/>
</dbReference>
<protein>
    <submittedName>
        <fullName evidence="1">Uncharacterized protein</fullName>
    </submittedName>
</protein>
<proteinExistence type="predicted"/>
<organism evidence="1">
    <name type="scientific">Rhizophora mucronata</name>
    <name type="common">Asiatic mangrove</name>
    <dbReference type="NCBI Taxonomy" id="61149"/>
    <lineage>
        <taxon>Eukaryota</taxon>
        <taxon>Viridiplantae</taxon>
        <taxon>Streptophyta</taxon>
        <taxon>Embryophyta</taxon>
        <taxon>Tracheophyta</taxon>
        <taxon>Spermatophyta</taxon>
        <taxon>Magnoliopsida</taxon>
        <taxon>eudicotyledons</taxon>
        <taxon>Gunneridae</taxon>
        <taxon>Pentapetalae</taxon>
        <taxon>rosids</taxon>
        <taxon>fabids</taxon>
        <taxon>Malpighiales</taxon>
        <taxon>Rhizophoraceae</taxon>
        <taxon>Rhizophora</taxon>
    </lineage>
</organism>
<evidence type="ECO:0000313" key="1">
    <source>
        <dbReference type="EMBL" id="MBX37374.1"/>
    </source>
</evidence>
<accession>A0A2P2N4H0</accession>
<reference evidence="1" key="1">
    <citation type="submission" date="2018-02" db="EMBL/GenBank/DDBJ databases">
        <title>Rhizophora mucronata_Transcriptome.</title>
        <authorList>
            <person name="Meera S.P."/>
            <person name="Sreeshan A."/>
            <person name="Augustine A."/>
        </authorList>
    </citation>
    <scope>NUCLEOTIDE SEQUENCE</scope>
    <source>
        <tissue evidence="1">Leaf</tissue>
    </source>
</reference>
<name>A0A2P2N4H0_RHIMU</name>
<dbReference type="AlphaFoldDB" id="A0A2P2N4H0"/>
<sequence length="52" mass="5701">MVSFSVEDGGLFNFLPFSLNSFLKVNVIDQMMTDICICASKSSNAIMFTAKS</sequence>